<dbReference type="GO" id="GO:0015031">
    <property type="term" value="P:protein transport"/>
    <property type="evidence" value="ECO:0007669"/>
    <property type="project" value="UniProtKB-KW"/>
</dbReference>
<feature type="compositionally biased region" description="Polar residues" evidence="7">
    <location>
        <begin position="518"/>
        <end position="528"/>
    </location>
</feature>
<keyword evidence="6" id="KW-0175">Coiled coil</keyword>
<feature type="compositionally biased region" description="Basic and acidic residues" evidence="7">
    <location>
        <begin position="946"/>
        <end position="955"/>
    </location>
</feature>
<evidence type="ECO:0000256" key="7">
    <source>
        <dbReference type="SAM" id="MobiDB-lite"/>
    </source>
</evidence>
<organism evidence="9">
    <name type="scientific">Brassica cretica</name>
    <name type="common">Mustard</name>
    <dbReference type="NCBI Taxonomy" id="69181"/>
    <lineage>
        <taxon>Eukaryota</taxon>
        <taxon>Viridiplantae</taxon>
        <taxon>Streptophyta</taxon>
        <taxon>Embryophyta</taxon>
        <taxon>Tracheophyta</taxon>
        <taxon>Spermatophyta</taxon>
        <taxon>Magnoliopsida</taxon>
        <taxon>eudicotyledons</taxon>
        <taxon>Gunneridae</taxon>
        <taxon>Pentapetalae</taxon>
        <taxon>rosids</taxon>
        <taxon>malvids</taxon>
        <taxon>Brassicales</taxon>
        <taxon>Brassicaceae</taxon>
        <taxon>Brassiceae</taxon>
        <taxon>Brassica</taxon>
    </lineage>
</organism>
<dbReference type="EMBL" id="QGKY02002305">
    <property type="protein sequence ID" value="KAF2532508.1"/>
    <property type="molecule type" value="Genomic_DNA"/>
</dbReference>
<feature type="compositionally biased region" description="Polar residues" evidence="7">
    <location>
        <begin position="1"/>
        <end position="14"/>
    </location>
</feature>
<evidence type="ECO:0000256" key="2">
    <source>
        <dbReference type="ARBA" id="ARBA00009150"/>
    </source>
</evidence>
<feature type="region of interest" description="Disordered" evidence="7">
    <location>
        <begin position="481"/>
        <end position="549"/>
    </location>
</feature>
<dbReference type="Gene3D" id="6.10.250.860">
    <property type="match status" value="2"/>
</dbReference>
<feature type="domain" description="Vacuolar protein sorting-associated protein 54 C-terminal" evidence="8">
    <location>
        <begin position="999"/>
        <end position="1129"/>
    </location>
</feature>
<dbReference type="GO" id="GO:0005829">
    <property type="term" value="C:cytosol"/>
    <property type="evidence" value="ECO:0007669"/>
    <property type="project" value="GOC"/>
</dbReference>
<reference evidence="9" key="1">
    <citation type="submission" date="2019-12" db="EMBL/GenBank/DDBJ databases">
        <title>Genome sequencing and annotation of Brassica cretica.</title>
        <authorList>
            <person name="Studholme D.J."/>
            <person name="Sarris P.F."/>
        </authorList>
    </citation>
    <scope>NUCLEOTIDE SEQUENCE</scope>
    <source>
        <strain evidence="9">PFS-102/07</strain>
        <tissue evidence="9">Leaf</tissue>
    </source>
</reference>
<keyword evidence="4" id="KW-0653">Protein transport</keyword>
<evidence type="ECO:0000259" key="8">
    <source>
        <dbReference type="Pfam" id="PF07928"/>
    </source>
</evidence>
<keyword evidence="5" id="KW-0333">Golgi apparatus</keyword>
<dbReference type="Pfam" id="PF07928">
    <property type="entry name" value="Vps54"/>
    <property type="match status" value="2"/>
</dbReference>
<evidence type="ECO:0000256" key="5">
    <source>
        <dbReference type="ARBA" id="ARBA00023034"/>
    </source>
</evidence>
<feature type="region of interest" description="Disordered" evidence="7">
    <location>
        <begin position="920"/>
        <end position="966"/>
    </location>
</feature>
<dbReference type="GO" id="GO:0019905">
    <property type="term" value="F:syntaxin binding"/>
    <property type="evidence" value="ECO:0007669"/>
    <property type="project" value="TreeGrafter"/>
</dbReference>
<dbReference type="InterPro" id="IPR039745">
    <property type="entry name" value="Vps54"/>
</dbReference>
<dbReference type="GO" id="GO:0000938">
    <property type="term" value="C:GARP complex"/>
    <property type="evidence" value="ECO:0007669"/>
    <property type="project" value="InterPro"/>
</dbReference>
<feature type="compositionally biased region" description="Polar residues" evidence="7">
    <location>
        <begin position="491"/>
        <end position="503"/>
    </location>
</feature>
<evidence type="ECO:0000256" key="6">
    <source>
        <dbReference type="ARBA" id="ARBA00023054"/>
    </source>
</evidence>
<evidence type="ECO:0000256" key="4">
    <source>
        <dbReference type="ARBA" id="ARBA00022927"/>
    </source>
</evidence>
<dbReference type="InterPro" id="IPR012501">
    <property type="entry name" value="Vps54_C"/>
</dbReference>
<dbReference type="PANTHER" id="PTHR12965:SF0">
    <property type="entry name" value="VACUOLAR PROTEIN SORTING-ASSOCIATED PROTEIN 54"/>
    <property type="match status" value="1"/>
</dbReference>
<accession>A0A8S9FK46</accession>
<protein>
    <recommendedName>
        <fullName evidence="8">Vacuolar protein sorting-associated protein 54 C-terminal domain-containing protein</fullName>
    </recommendedName>
</protein>
<dbReference type="GO" id="GO:0006896">
    <property type="term" value="P:Golgi to vacuole transport"/>
    <property type="evidence" value="ECO:0007669"/>
    <property type="project" value="TreeGrafter"/>
</dbReference>
<name>A0A8S9FK46_BRACR</name>
<feature type="region of interest" description="Disordered" evidence="7">
    <location>
        <begin position="1"/>
        <end position="37"/>
    </location>
</feature>
<gene>
    <name evidence="9" type="ORF">F2Q70_00032806</name>
</gene>
<dbReference type="PANTHER" id="PTHR12965">
    <property type="entry name" value="VACUOLAR PROTEIN SORTING 54"/>
    <property type="match status" value="1"/>
</dbReference>
<keyword evidence="3" id="KW-0813">Transport</keyword>
<evidence type="ECO:0000256" key="1">
    <source>
        <dbReference type="ARBA" id="ARBA00004601"/>
    </source>
</evidence>
<feature type="domain" description="Vacuolar protein sorting-associated protein 54 C-terminal" evidence="8">
    <location>
        <begin position="564"/>
        <end position="694"/>
    </location>
</feature>
<evidence type="ECO:0000313" key="9">
    <source>
        <dbReference type="EMBL" id="KAF2532508.1"/>
    </source>
</evidence>
<feature type="compositionally biased region" description="Low complexity" evidence="7">
    <location>
        <begin position="15"/>
        <end position="37"/>
    </location>
</feature>
<feature type="compositionally biased region" description="Polar residues" evidence="7">
    <location>
        <begin position="540"/>
        <end position="549"/>
    </location>
</feature>
<comment type="caution">
    <text evidence="9">The sequence shown here is derived from an EMBL/GenBank/DDBJ whole genome shotgun (WGS) entry which is preliminary data.</text>
</comment>
<evidence type="ECO:0000256" key="3">
    <source>
        <dbReference type="ARBA" id="ARBA00022448"/>
    </source>
</evidence>
<proteinExistence type="inferred from homology"/>
<dbReference type="GO" id="GO:0042147">
    <property type="term" value="P:retrograde transport, endosome to Golgi"/>
    <property type="evidence" value="ECO:0007669"/>
    <property type="project" value="InterPro"/>
</dbReference>
<comment type="similarity">
    <text evidence="2">Belongs to the VPS54 family.</text>
</comment>
<comment type="subcellular location">
    <subcellularLocation>
        <location evidence="1">Golgi apparatus</location>
        <location evidence="1">trans-Golgi network</location>
    </subcellularLocation>
</comment>
<sequence length="1330" mass="148275">MDSHPSLTGRSIGNSIRSSLDLGHSSSSSHSPLTKSISDASSQSLSSILNNPHVGKSGVYGTDASWVGWWSSSSTSVSPSEFSPVASAKLPGSELTRSAFNTYVSSISDSHNRFEDIINHSKEEESSELDQERHVSGLASCLREVPSLYFKEDFALEDGATFRSACPFSSLNENLALQEKLSQYLDVVEMHLVKEISVRSDSFFEAQGQLEDLNVKIVEGCGRIRDLKETIRVIDRSLVDSARRIQELSSTRVNMLELQRKLRAHLVRASEVKKAIEWILCNIDGHYAADSVAAAIAVGAVAAESAQESGFQSGLLLSSPLGKTTSMTPPLQRKSSDATNLMNMSRNFRADVLRENTEAVFAACEVTHARWAKLLGVRALLHPKLKLQEFMSIYDLTQEFITVTEKIGGRLGSSIRGTLQSQAKAFLDSQHEARMTKLKAVLDQETWDEIDVPEEFQSIISSLFASQELISGKVDDADIKTYDRNPLPLNGSLTSGTENQSTESRNEKSESSEGPAVSNAQVKSTVSPESLERSKAAGVSSVTNSQSNQKAHGKSNLFYQGVGYHMVNCGLILLKMLSEYIDMNNSLPALSSEIVLRVVEVLRFFNTRTCQLVLGAGAMQVSGLKSIKAKHLALASQVIDFPYTIIPESRRILFSKVPETRKPLLSVEIDKVAQDYRVHRDEIYTKLVQIMRERLLAHLHELPKVVEGWNRPPDTNKQTKEFAWPLTREVGYLHRVLSETLHEADVQAIFRQVILIIHTQTSQTLANLEISSPEAKKSCNCCWCCSGRISPGIRADVLRENTEAVFAACEVTHARWAKLLGVRALLHPKLKLQEFMSIYDLTQEFITVTEKIGGRLGSSIRGTLQSQAKAFVDSQHEARMTKLKAVLDQETWDEIDVPEEFQSIISSLFASQELISGKGDDADIKTHRNPLPLNGSLTSGTEDQSTESRNEKSESSEGAAVSNAQVKSTVKASVSSVTNNQSNQKAHGKSNLFYQGVGYHMVNCGLILLKMLSEYIDMNNSLPALSSEIVLRVVEVLRFFNTRTCQLVLGAGAMQVSGLKSIKAKHLALASQVIDFTYTIIPESRRIMFSKVPEARKPLLSVEIDKVAQDYRVHRDEIYTKLVQIMRERLLAHLHGLPKVVEGWNRPPDTNKQTKEFAWPLTREVGYLHRVLSETLHEADVQAIFRQVILIVHTQTSQTLANLEISSSEAKKRLKLHVELILKCIRSLPSDNTNQPGIPNWGQLDEFFAQHFREEEKEEEEEEGVLQSWPHENYIKLWLKLHVELILKCIRSLPSDNTNQSGIPNWGQLDEFFAQHFGEEEEKEESGQAE</sequence>